<dbReference type="RefSeq" id="WP_092610423.1">
    <property type="nucleotide sequence ID" value="NZ_FMYF01000006.1"/>
</dbReference>
<dbReference type="EMBL" id="FMYF01000006">
    <property type="protein sequence ID" value="SDB88317.1"/>
    <property type="molecule type" value="Genomic_DNA"/>
</dbReference>
<protein>
    <submittedName>
        <fullName evidence="1">Uncharacterized protein</fullName>
    </submittedName>
</protein>
<gene>
    <name evidence="1" type="ORF">GA0111570_10665</name>
</gene>
<dbReference type="AlphaFoldDB" id="A0A1G6H1Y5"/>
<organism evidence="1 2">
    <name type="scientific">Raineyella antarctica</name>
    <dbReference type="NCBI Taxonomy" id="1577474"/>
    <lineage>
        <taxon>Bacteria</taxon>
        <taxon>Bacillati</taxon>
        <taxon>Actinomycetota</taxon>
        <taxon>Actinomycetes</taxon>
        <taxon>Propionibacteriales</taxon>
        <taxon>Propionibacteriaceae</taxon>
        <taxon>Raineyella</taxon>
    </lineage>
</organism>
<dbReference type="STRING" id="1577474.GA0111570_10665"/>
<dbReference type="Proteomes" id="UP000199086">
    <property type="component" value="Unassembled WGS sequence"/>
</dbReference>
<reference evidence="1 2" key="1">
    <citation type="submission" date="2016-06" db="EMBL/GenBank/DDBJ databases">
        <authorList>
            <person name="Olsen C.W."/>
            <person name="Carey S."/>
            <person name="Hinshaw L."/>
            <person name="Karasin A.I."/>
        </authorList>
    </citation>
    <scope>NUCLEOTIDE SEQUENCE [LARGE SCALE GENOMIC DNA]</scope>
    <source>
        <strain evidence="1 2">LZ-22</strain>
    </source>
</reference>
<accession>A0A1G6H1Y5</accession>
<evidence type="ECO:0000313" key="2">
    <source>
        <dbReference type="Proteomes" id="UP000199086"/>
    </source>
</evidence>
<keyword evidence="2" id="KW-1185">Reference proteome</keyword>
<evidence type="ECO:0000313" key="1">
    <source>
        <dbReference type="EMBL" id="SDB88317.1"/>
    </source>
</evidence>
<proteinExistence type="predicted"/>
<sequence length="522" mass="55571">MPAHQLHWGEAVLSFDDQGNLTGLVHDQWGPYLAGLDVQVVGAAAGSPLVAMDEDEVEVHRDGPVQLDVRHSVLGGWDQRIVAANVSGAGRAATVRLRPVPARDCVLWCWSAGAEAAWLVAPRGEGPLLVVRQRHGGTVDTDGFELGPERYWEAGERRLWHWQAGWLPDHRAAAGLLPGWWPDPIDLPESVPLVITDLDLALDDEDDAFELAQVGDSMELLPAAGAHRLTARLNGARGTTLVEARWAPPLDQVVQAWVSRVLDGAITAGLGRTDLLDSSAEAALVMVALAGSGVADPLRTLDTVEASMPGLLRTDPGPETVLACLGLHAATGDQDWLERAADLVTAMAPRPLGAVAAMNLVTTLAATGQDPGPVAGALARAAAHCATGFDPEGQPVPEDVRAEYAVVLGAGRWDARLRDVARRLGRRLGGGLPGRLSGGDGAERMARETLLLGMLDERGAPEMRQEWLVDPSELAERTSRRLLADLVDDPEGMVDPVPRPGRPTARAYGARVLLPLVLAQQW</sequence>
<name>A0A1G6H1Y5_9ACTN</name>